<dbReference type="InterPro" id="IPR001932">
    <property type="entry name" value="PPM-type_phosphatase-like_dom"/>
</dbReference>
<keyword evidence="6" id="KW-1185">Reference proteome</keyword>
<keyword evidence="3" id="KW-0677">Repeat</keyword>
<feature type="compositionally biased region" description="Low complexity" evidence="4">
    <location>
        <begin position="1193"/>
        <end position="1202"/>
    </location>
</feature>
<dbReference type="InterPro" id="IPR050216">
    <property type="entry name" value="LRR_domain-containing"/>
</dbReference>
<evidence type="ECO:0000313" key="6">
    <source>
        <dbReference type="Proteomes" id="UP000492821"/>
    </source>
</evidence>
<feature type="region of interest" description="Disordered" evidence="4">
    <location>
        <begin position="1"/>
        <end position="43"/>
    </location>
</feature>
<feature type="compositionally biased region" description="Low complexity" evidence="4">
    <location>
        <begin position="1130"/>
        <end position="1143"/>
    </location>
</feature>
<dbReference type="Gene3D" id="3.60.40.10">
    <property type="entry name" value="PPM-type phosphatase domain"/>
    <property type="match status" value="1"/>
</dbReference>
<dbReference type="Gene3D" id="3.80.10.10">
    <property type="entry name" value="Ribonuclease Inhibitor"/>
    <property type="match status" value="3"/>
</dbReference>
<feature type="region of interest" description="Disordered" evidence="4">
    <location>
        <begin position="1047"/>
        <end position="1078"/>
    </location>
</feature>
<dbReference type="PROSITE" id="PS51746">
    <property type="entry name" value="PPM_2"/>
    <property type="match status" value="1"/>
</dbReference>
<feature type="domain" description="PPM-type phosphatase" evidence="5">
    <location>
        <begin position="804"/>
        <end position="1038"/>
    </location>
</feature>
<evidence type="ECO:0000256" key="4">
    <source>
        <dbReference type="SAM" id="MobiDB-lite"/>
    </source>
</evidence>
<dbReference type="InterPro" id="IPR032675">
    <property type="entry name" value="LRR_dom_sf"/>
</dbReference>
<evidence type="ECO:0000256" key="3">
    <source>
        <dbReference type="ARBA" id="ARBA00022737"/>
    </source>
</evidence>
<dbReference type="Proteomes" id="UP000492821">
    <property type="component" value="Unassembled WGS sequence"/>
</dbReference>
<sequence length="1262" mass="142948">MALKRSLSDQRLFNAANADDQSDPSEPGPSSKYLTLGNRKHAKTDKLTQQQRLQWLASRTDNGLIRLHRPSGIKHLIIPVTTQTTAQEICQQHNLDPLFLRIGHQRIKQLTRDNRPLQMQNEILMTLGYSTIQECINIGSSGHLTHIFCFFTGRPLGNVYNNISNVLLVAHCYVGRGRLLQKWAKKRCILYNDTIRIENESVAANGIEGDEDNILQLNKFKIELADSNHGRCLKMTSSSQKICFVFEDPSDLQQWSTHATQCSIVPNCDLSDRQLIFLPDKLFYVGSQRMITSLNLRRNSLLIKPSNTTGSPLIGWLDDVARFPSLRTLNIADNCLHTFPHAVIQLTALCELNLSGNRISILPGNIRMLFNLTTLNLGNNWLTTLPRQLIECQHLTSLDLSFNRFQHVPEVLFHMPKLNSWELAGNYVNNLNVEVNTTISIGKIDLRLNTFERPLRLTSFLFDSITILDLRRAGAISELDLSNLVSIQVIYCSYLRLKTIQVNGSNLREFYASNNELTQVVVMPVPHNLTILSVDHNKLESLPEWVTDLNRIVTISAHHNLLTKLPYRILMNVHSLRHLLVGNNKLTKLPDIVENCSIEVMNVENNFIQKLPVELFKSAHQLRHLNLTNNRLLDLPAPNAFFDLNRLQTLRLSGNQLSETCMHAIVACRRLRLLDISYNQFRFFNDSALSQLTLLEEINISGNRLTSLSTELAQLLHLQVLRAHSNKISSIPDLSFSKSLKTIDLSNNRLAKIKVEYCVAEKLKFLDLTCNPFSMSAQPLEIKSERRAISVVDISKKSALSNIQFGFSETTGQKSKLSTRQIRPKDWNDITFAIIDGGSNPEISELVKFKLGHQLEVPNRENPETLRRAILRTHEDIGEKGIRLGASVFVLRIVDRQIMCARSGHTSAILIRKDGEVVYLLKEQSITSPEEYERLRLNNAIITADGLINGVCTTGTSVGYTFLYPAVVPNPGMKCVDRTDEDDFIVIGNRVLWKNLTEREIIEAVRRCSNPLQAAKRLQDMCQAHEQLGNISIIVIKFLNERPLANESTMSPQPMQRQKSFFSKNTPSASPSNKSNDLFTARPAHVRSFSEQRSNEIALRNIEDRLEKISVAINRIDSDSSGVYYVNPPSGSTDKASTSASAAPRVSVRRLKDGQHRSLESRMSINITESQSHTPVPSQGSNLEQIVITRPFSSSRSSSGPSIMPDLTNFNDYSPQPSENSEESALFNQERFQEVRNRLQQDLRLDPRRIQPNRQFRHRHNL</sequence>
<organism evidence="6 7">
    <name type="scientific">Panagrellus redivivus</name>
    <name type="common">Microworm</name>
    <dbReference type="NCBI Taxonomy" id="6233"/>
    <lineage>
        <taxon>Eukaryota</taxon>
        <taxon>Metazoa</taxon>
        <taxon>Ecdysozoa</taxon>
        <taxon>Nematoda</taxon>
        <taxon>Chromadorea</taxon>
        <taxon>Rhabditida</taxon>
        <taxon>Tylenchina</taxon>
        <taxon>Panagrolaimomorpha</taxon>
        <taxon>Panagrolaimoidea</taxon>
        <taxon>Panagrolaimidae</taxon>
        <taxon>Panagrellus</taxon>
    </lineage>
</organism>
<evidence type="ECO:0000256" key="1">
    <source>
        <dbReference type="ARBA" id="ARBA00022614"/>
    </source>
</evidence>
<name>A0A7E4VMT8_PANRE</name>
<dbReference type="PANTHER" id="PTHR48051">
    <property type="match status" value="1"/>
</dbReference>
<dbReference type="Pfam" id="PF23010">
    <property type="entry name" value="RA_3"/>
    <property type="match status" value="1"/>
</dbReference>
<dbReference type="AlphaFoldDB" id="A0A7E4VMT8"/>
<dbReference type="SMART" id="SM00364">
    <property type="entry name" value="LRR_BAC"/>
    <property type="match status" value="11"/>
</dbReference>
<dbReference type="GO" id="GO:0005737">
    <property type="term" value="C:cytoplasm"/>
    <property type="evidence" value="ECO:0007669"/>
    <property type="project" value="TreeGrafter"/>
</dbReference>
<dbReference type="InterPro" id="IPR001611">
    <property type="entry name" value="Leu-rich_rpt"/>
</dbReference>
<feature type="region of interest" description="Disordered" evidence="4">
    <location>
        <begin position="1127"/>
        <end position="1225"/>
    </location>
</feature>
<reference evidence="7" key="2">
    <citation type="submission" date="2020-10" db="UniProtKB">
        <authorList>
            <consortium name="WormBaseParasite"/>
        </authorList>
    </citation>
    <scope>IDENTIFICATION</scope>
</reference>
<dbReference type="GO" id="GO:0046872">
    <property type="term" value="F:metal ion binding"/>
    <property type="evidence" value="ECO:0007669"/>
    <property type="project" value="UniProtKB-KW"/>
</dbReference>
<dbReference type="PROSITE" id="PS51450">
    <property type="entry name" value="LRR"/>
    <property type="match status" value="6"/>
</dbReference>
<feature type="compositionally biased region" description="Basic and acidic residues" evidence="4">
    <location>
        <begin position="1150"/>
        <end position="1160"/>
    </location>
</feature>
<dbReference type="SMART" id="SM00369">
    <property type="entry name" value="LRR_TYP"/>
    <property type="match status" value="11"/>
</dbReference>
<feature type="compositionally biased region" description="Polar residues" evidence="4">
    <location>
        <begin position="1208"/>
        <end position="1219"/>
    </location>
</feature>
<dbReference type="InterPro" id="IPR003591">
    <property type="entry name" value="Leu-rich_rpt_typical-subtyp"/>
</dbReference>
<dbReference type="InterPro" id="IPR055071">
    <property type="entry name" value="RA_PHLPP-like"/>
</dbReference>
<dbReference type="SUPFAM" id="SSF81606">
    <property type="entry name" value="PP2C-like"/>
    <property type="match status" value="1"/>
</dbReference>
<dbReference type="SMART" id="SM00332">
    <property type="entry name" value="PP2Cc"/>
    <property type="match status" value="1"/>
</dbReference>
<evidence type="ECO:0000313" key="7">
    <source>
        <dbReference type="WBParaSite" id="Pan_g22754.t1"/>
    </source>
</evidence>
<dbReference type="PANTHER" id="PTHR48051:SF1">
    <property type="entry name" value="RAS SUPPRESSOR PROTEIN 1"/>
    <property type="match status" value="1"/>
</dbReference>
<keyword evidence="2" id="KW-0479">Metal-binding</keyword>
<proteinExistence type="predicted"/>
<dbReference type="Pfam" id="PF13855">
    <property type="entry name" value="LRR_8"/>
    <property type="match status" value="2"/>
</dbReference>
<dbReference type="SUPFAM" id="SSF52058">
    <property type="entry name" value="L domain-like"/>
    <property type="match status" value="2"/>
</dbReference>
<evidence type="ECO:0000256" key="2">
    <source>
        <dbReference type="ARBA" id="ARBA00022723"/>
    </source>
</evidence>
<protein>
    <submittedName>
        <fullName evidence="7">PPM-type phosphatase domain-containing protein</fullName>
    </submittedName>
</protein>
<accession>A0A7E4VMT8</accession>
<feature type="compositionally biased region" description="Polar residues" evidence="4">
    <location>
        <begin position="1161"/>
        <end position="1184"/>
    </location>
</feature>
<dbReference type="WBParaSite" id="Pan_g22754.t1">
    <property type="protein sequence ID" value="Pan_g22754.t1"/>
    <property type="gene ID" value="Pan_g22754"/>
</dbReference>
<reference evidence="6" key="1">
    <citation type="journal article" date="2013" name="Genetics">
        <title>The draft genome and transcriptome of Panagrellus redivivus are shaped by the harsh demands of a free-living lifestyle.</title>
        <authorList>
            <person name="Srinivasan J."/>
            <person name="Dillman A.R."/>
            <person name="Macchietto M.G."/>
            <person name="Heikkinen L."/>
            <person name="Lakso M."/>
            <person name="Fracchia K.M."/>
            <person name="Antoshechkin I."/>
            <person name="Mortazavi A."/>
            <person name="Wong G."/>
            <person name="Sternberg P.W."/>
        </authorList>
    </citation>
    <scope>NUCLEOTIDE SEQUENCE [LARGE SCALE GENOMIC DNA]</scope>
    <source>
        <strain evidence="6">MT8872</strain>
    </source>
</reference>
<dbReference type="CDD" id="cd00143">
    <property type="entry name" value="PP2Cc"/>
    <property type="match status" value="1"/>
</dbReference>
<keyword evidence="1" id="KW-0433">Leucine-rich repeat</keyword>
<dbReference type="InterPro" id="IPR036457">
    <property type="entry name" value="PPM-type-like_dom_sf"/>
</dbReference>
<dbReference type="Pfam" id="PF00481">
    <property type="entry name" value="PP2C"/>
    <property type="match status" value="1"/>
</dbReference>
<evidence type="ECO:0000259" key="5">
    <source>
        <dbReference type="PROSITE" id="PS51746"/>
    </source>
</evidence>